<protein>
    <submittedName>
        <fullName evidence="1">Uncharacterized protein</fullName>
    </submittedName>
</protein>
<reference evidence="1 2" key="1">
    <citation type="journal article" date="2024" name="bioRxiv">
        <title>A reference genome for Trichogramma kaykai: A tiny desert-dwelling parasitoid wasp with competing sex-ratio distorters.</title>
        <authorList>
            <person name="Culotta J."/>
            <person name="Lindsey A.R."/>
        </authorList>
    </citation>
    <scope>NUCLEOTIDE SEQUENCE [LARGE SCALE GENOMIC DNA]</scope>
    <source>
        <strain evidence="1 2">KSX58</strain>
    </source>
</reference>
<proteinExistence type="predicted"/>
<accession>A0ABD2VS82</accession>
<organism evidence="1 2">
    <name type="scientific">Trichogramma kaykai</name>
    <dbReference type="NCBI Taxonomy" id="54128"/>
    <lineage>
        <taxon>Eukaryota</taxon>
        <taxon>Metazoa</taxon>
        <taxon>Ecdysozoa</taxon>
        <taxon>Arthropoda</taxon>
        <taxon>Hexapoda</taxon>
        <taxon>Insecta</taxon>
        <taxon>Pterygota</taxon>
        <taxon>Neoptera</taxon>
        <taxon>Endopterygota</taxon>
        <taxon>Hymenoptera</taxon>
        <taxon>Apocrita</taxon>
        <taxon>Proctotrupomorpha</taxon>
        <taxon>Chalcidoidea</taxon>
        <taxon>Trichogrammatidae</taxon>
        <taxon>Trichogramma</taxon>
    </lineage>
</organism>
<sequence>MNIIQMSCNLHGHDHCWVNPSPQSIRFTRPLRMSFEKEDDEAITKEIGRLDFEISELKIYRFKVNNKTARVKYNVFQTLFDGKCVNSLVDNPATTRCPMCLKTSHQFGNVNEDFTPREESLLFGLSLLHAEIKAFEHLLHLSYRLHLGQWDVRADMKVIDTES</sequence>
<gene>
    <name evidence="1" type="ORF">TKK_020529</name>
</gene>
<evidence type="ECO:0000313" key="1">
    <source>
        <dbReference type="EMBL" id="KAL3383585.1"/>
    </source>
</evidence>
<name>A0ABD2VS82_9HYME</name>
<dbReference type="EMBL" id="JBJJXI010000188">
    <property type="protein sequence ID" value="KAL3383585.1"/>
    <property type="molecule type" value="Genomic_DNA"/>
</dbReference>
<evidence type="ECO:0000313" key="2">
    <source>
        <dbReference type="Proteomes" id="UP001627154"/>
    </source>
</evidence>
<dbReference type="Proteomes" id="UP001627154">
    <property type="component" value="Unassembled WGS sequence"/>
</dbReference>
<dbReference type="AlphaFoldDB" id="A0ABD2VS82"/>
<keyword evidence="2" id="KW-1185">Reference proteome</keyword>
<comment type="caution">
    <text evidence="1">The sequence shown here is derived from an EMBL/GenBank/DDBJ whole genome shotgun (WGS) entry which is preliminary data.</text>
</comment>